<reference evidence="1 2" key="1">
    <citation type="journal article" date="2018" name="Sci. Rep.">
        <title>Comparative analysis of the Pocillopora damicornis genome highlights role of immune system in coral evolution.</title>
        <authorList>
            <person name="Cunning R."/>
            <person name="Bay R.A."/>
            <person name="Gillette P."/>
            <person name="Baker A.C."/>
            <person name="Traylor-Knowles N."/>
        </authorList>
    </citation>
    <scope>NUCLEOTIDE SEQUENCE [LARGE SCALE GENOMIC DNA]</scope>
    <source>
        <strain evidence="1">RSMAS</strain>
        <tissue evidence="1">Whole animal</tissue>
    </source>
</reference>
<dbReference type="Proteomes" id="UP000275408">
    <property type="component" value="Unassembled WGS sequence"/>
</dbReference>
<accession>A0A3M6UYJ2</accession>
<name>A0A3M6UYJ2_POCDA</name>
<protein>
    <submittedName>
        <fullName evidence="1">Uncharacterized protein</fullName>
    </submittedName>
</protein>
<evidence type="ECO:0000313" key="1">
    <source>
        <dbReference type="EMBL" id="RMX58659.1"/>
    </source>
</evidence>
<gene>
    <name evidence="1" type="ORF">pdam_00021416</name>
</gene>
<organism evidence="1 2">
    <name type="scientific">Pocillopora damicornis</name>
    <name type="common">Cauliflower coral</name>
    <name type="synonym">Millepora damicornis</name>
    <dbReference type="NCBI Taxonomy" id="46731"/>
    <lineage>
        <taxon>Eukaryota</taxon>
        <taxon>Metazoa</taxon>
        <taxon>Cnidaria</taxon>
        <taxon>Anthozoa</taxon>
        <taxon>Hexacorallia</taxon>
        <taxon>Scleractinia</taxon>
        <taxon>Astrocoeniina</taxon>
        <taxon>Pocilloporidae</taxon>
        <taxon>Pocillopora</taxon>
    </lineage>
</organism>
<dbReference type="AlphaFoldDB" id="A0A3M6UYJ2"/>
<comment type="caution">
    <text evidence="1">The sequence shown here is derived from an EMBL/GenBank/DDBJ whole genome shotgun (WGS) entry which is preliminary data.</text>
</comment>
<evidence type="ECO:0000313" key="2">
    <source>
        <dbReference type="Proteomes" id="UP000275408"/>
    </source>
</evidence>
<proteinExistence type="predicted"/>
<dbReference type="EMBL" id="RCHS01000474">
    <property type="protein sequence ID" value="RMX58659.1"/>
    <property type="molecule type" value="Genomic_DNA"/>
</dbReference>
<keyword evidence="2" id="KW-1185">Reference proteome</keyword>
<sequence length="106" mass="12246">MGKDRAIFDASSSDCHRVFKFFVASFRDFFVMEDYINPAKPFNSKDYWIAAKRPKAMATLCPSFPEEEWDVLTTTINSQIAEEDKHNPAQCLTKLSQLYLGREPIM</sequence>